<protein>
    <recommendedName>
        <fullName evidence="4">Invasion associated locus B family protein</fullName>
    </recommendedName>
</protein>
<reference evidence="2 3" key="1">
    <citation type="submission" date="2019-06" db="EMBL/GenBank/DDBJ databases">
        <authorList>
            <person name="Jiang L."/>
        </authorList>
    </citation>
    <scope>NUCLEOTIDE SEQUENCE [LARGE SCALE GENOMIC DNA]</scope>
    <source>
        <strain evidence="2 3">YIM 48858</strain>
    </source>
</reference>
<dbReference type="Proteomes" id="UP000305709">
    <property type="component" value="Unassembled WGS sequence"/>
</dbReference>
<evidence type="ECO:0000313" key="2">
    <source>
        <dbReference type="EMBL" id="TNC70324.1"/>
    </source>
</evidence>
<feature type="chain" id="PRO_5022863259" description="Invasion associated locus B family protein" evidence="1">
    <location>
        <begin position="22"/>
        <end position="157"/>
    </location>
</feature>
<evidence type="ECO:0000313" key="3">
    <source>
        <dbReference type="Proteomes" id="UP000305709"/>
    </source>
</evidence>
<organism evidence="2 3">
    <name type="scientific">Rubellimicrobium roseum</name>
    <dbReference type="NCBI Taxonomy" id="687525"/>
    <lineage>
        <taxon>Bacteria</taxon>
        <taxon>Pseudomonadati</taxon>
        <taxon>Pseudomonadota</taxon>
        <taxon>Alphaproteobacteria</taxon>
        <taxon>Rhodobacterales</taxon>
        <taxon>Roseobacteraceae</taxon>
        <taxon>Rubellimicrobium</taxon>
    </lineage>
</organism>
<dbReference type="RefSeq" id="WP_139082136.1">
    <property type="nucleotide sequence ID" value="NZ_VDFV01000019.1"/>
</dbReference>
<dbReference type="EMBL" id="VDFV01000019">
    <property type="protein sequence ID" value="TNC70324.1"/>
    <property type="molecule type" value="Genomic_DNA"/>
</dbReference>
<feature type="signal peptide" evidence="1">
    <location>
        <begin position="1"/>
        <end position="21"/>
    </location>
</feature>
<proteinExistence type="predicted"/>
<keyword evidence="1" id="KW-0732">Signal</keyword>
<evidence type="ECO:0000256" key="1">
    <source>
        <dbReference type="SAM" id="SignalP"/>
    </source>
</evidence>
<keyword evidence="3" id="KW-1185">Reference proteome</keyword>
<comment type="caution">
    <text evidence="2">The sequence shown here is derived from an EMBL/GenBank/DDBJ whole genome shotgun (WGS) entry which is preliminary data.</text>
</comment>
<name>A0A5C4NCN6_9RHOB</name>
<dbReference type="AlphaFoldDB" id="A0A5C4NCN6"/>
<gene>
    <name evidence="2" type="ORF">FHG71_13090</name>
</gene>
<evidence type="ECO:0008006" key="4">
    <source>
        <dbReference type="Google" id="ProtNLM"/>
    </source>
</evidence>
<sequence length="157" mass="16163">MAASRRTGLLGLALLAGPALAQEVADCGETPPVTALVEPWEETSASLGAGAIRLALLHAEGEEGVRLLVLTLPPPDPEEARPEPPVPRCRIVTEGGLGFAGLDLAGLEVEENPETATLTVTIPSLGFIPESTALEERALSLTFGVRDDALAAALEAP</sequence>
<dbReference type="OrthoDB" id="7862810at2"/>
<accession>A0A5C4NCN6</accession>